<dbReference type="OrthoDB" id="9780595at2"/>
<reference evidence="2 3" key="1">
    <citation type="submission" date="2017-05" db="EMBL/GenBank/DDBJ databases">
        <authorList>
            <person name="Varghese N."/>
            <person name="Submissions S."/>
        </authorList>
    </citation>
    <scope>NUCLEOTIDE SEQUENCE [LARGE SCALE GENOMIC DNA]</scope>
    <source>
        <strain evidence="2 3">DSM 19036</strain>
    </source>
</reference>
<dbReference type="InterPro" id="IPR051604">
    <property type="entry name" value="Ergot_Alk_Oxidoreductase"/>
</dbReference>
<dbReference type="Gene3D" id="3.90.25.10">
    <property type="entry name" value="UDP-galactose 4-epimerase, domain 1"/>
    <property type="match status" value="1"/>
</dbReference>
<dbReference type="InterPro" id="IPR008030">
    <property type="entry name" value="NmrA-like"/>
</dbReference>
<dbReference type="EMBL" id="FXTN01000014">
    <property type="protein sequence ID" value="SMO97268.1"/>
    <property type="molecule type" value="Genomic_DNA"/>
</dbReference>
<dbReference type="PANTHER" id="PTHR43162:SF1">
    <property type="entry name" value="PRESTALK A DIFFERENTIATION PROTEIN A"/>
    <property type="match status" value="1"/>
</dbReference>
<organism evidence="2 3">
    <name type="scientific">Pedobacter westerhofensis</name>
    <dbReference type="NCBI Taxonomy" id="425512"/>
    <lineage>
        <taxon>Bacteria</taxon>
        <taxon>Pseudomonadati</taxon>
        <taxon>Bacteroidota</taxon>
        <taxon>Sphingobacteriia</taxon>
        <taxon>Sphingobacteriales</taxon>
        <taxon>Sphingobacteriaceae</taxon>
        <taxon>Pedobacter</taxon>
    </lineage>
</organism>
<feature type="domain" description="NmrA-like" evidence="1">
    <location>
        <begin position="1"/>
        <end position="247"/>
    </location>
</feature>
<evidence type="ECO:0000313" key="3">
    <source>
        <dbReference type="Proteomes" id="UP000320300"/>
    </source>
</evidence>
<accession>A0A521FM30</accession>
<keyword evidence="3" id="KW-1185">Reference proteome</keyword>
<dbReference type="InterPro" id="IPR036291">
    <property type="entry name" value="NAD(P)-bd_dom_sf"/>
</dbReference>
<dbReference type="AlphaFoldDB" id="A0A521FM30"/>
<sequence length="289" mass="32102">MEKKVLITGATGSTGRNAVNRLLDLGISVRAMVHRIDRRSDELEKRGVQVVQGDISVFDDVSNALEGISAAYYVYPITIGGIIESTAFFAQAALEQNVCHILNMSQISARRISKSHAAQNHWVAERIFDRSGVPVTHIRPTFFAEWTTYFAGEIRENDRLTLPFGNAKYAPVTAEDQGNVIAAILANPSAHAGKTYPLFGPVELTQYDVAEILSEVLGRKITYASMEIPEFAEYLKDKRSDYHIQHITAVAQDCRDGLFSGTNDFIEEITGKIPTGMLEFITSRKEIFQ</sequence>
<dbReference type="Pfam" id="PF05368">
    <property type="entry name" value="NmrA"/>
    <property type="match status" value="1"/>
</dbReference>
<evidence type="ECO:0000259" key="1">
    <source>
        <dbReference type="Pfam" id="PF05368"/>
    </source>
</evidence>
<dbReference type="RefSeq" id="WP_142530657.1">
    <property type="nucleotide sequence ID" value="NZ_CBCSJO010000013.1"/>
</dbReference>
<protein>
    <submittedName>
        <fullName evidence="2">Uncharacterized conserved protein YbjT, contains NAD(P)-binding and DUF2867 domains</fullName>
    </submittedName>
</protein>
<dbReference type="SUPFAM" id="SSF51735">
    <property type="entry name" value="NAD(P)-binding Rossmann-fold domains"/>
    <property type="match status" value="1"/>
</dbReference>
<name>A0A521FM30_9SPHI</name>
<dbReference type="Gene3D" id="3.40.50.720">
    <property type="entry name" value="NAD(P)-binding Rossmann-like Domain"/>
    <property type="match status" value="1"/>
</dbReference>
<evidence type="ECO:0000313" key="2">
    <source>
        <dbReference type="EMBL" id="SMO97268.1"/>
    </source>
</evidence>
<gene>
    <name evidence="2" type="ORF">SAMN06265348_1143</name>
</gene>
<dbReference type="PANTHER" id="PTHR43162">
    <property type="match status" value="1"/>
</dbReference>
<proteinExistence type="predicted"/>
<dbReference type="Proteomes" id="UP000320300">
    <property type="component" value="Unassembled WGS sequence"/>
</dbReference>